<dbReference type="Gene3D" id="3.30.1490.20">
    <property type="entry name" value="ATP-grasp fold, A domain"/>
    <property type="match status" value="1"/>
</dbReference>
<dbReference type="FunFam" id="3.30.1490.20:FF:000010">
    <property type="entry name" value="Phosphoenolpyruvate synthase"/>
    <property type="match status" value="1"/>
</dbReference>
<evidence type="ECO:0000259" key="4">
    <source>
        <dbReference type="Pfam" id="PF01326"/>
    </source>
</evidence>
<name>A0A1X1TTI8_MYCFL</name>
<dbReference type="InterPro" id="IPR013815">
    <property type="entry name" value="ATP_grasp_subdomain_1"/>
</dbReference>
<keyword evidence="6" id="KW-1185">Reference proteome</keyword>
<dbReference type="Proteomes" id="UP000193010">
    <property type="component" value="Unassembled WGS sequence"/>
</dbReference>
<dbReference type="InterPro" id="IPR036637">
    <property type="entry name" value="Phosphohistidine_dom_sf"/>
</dbReference>
<dbReference type="RefSeq" id="WP_163667259.1">
    <property type="nucleotide sequence ID" value="NZ_AP022576.1"/>
</dbReference>
<sequence length="914" mass="101804">MSNVLAFADPAAQDAAQTGGKGANLAALTAKGFPVPPGFVITTAAYDSFIEQSGLNDPIAALLGEADYDDAAAFEQTTARIRSAIVEAPLPPELAADIAARYRQLPDDCYVAVRSSGTAEDLAGTSFAGLHDTYLDIRGTDAVIDAVRRCWASMWTARATHYRRNAGIDHGSAKIAVVIQEMVESDVSGVLFTANPVTADTDQMVINANWGLGESVVAGIVTPDSWVLHSETLEPVERILGNKEVSIVRHPDAAHGTLSRENAAEDRGRFTLADEQLAELGALGRLVQSAYDELPQDIEWAIARGRLYLLQSRPVTGVDLSWDSHVDDWQTLPDHDDAVWTRTWADEQWTGAVTPLFYSWRAEMFTRAYSRCADLWGIPEMKRGRMFKFHKAEAYFHCGLERAIIEHTVFPAFRPGPNVLNHVPPTWHGEILSSPFSIARYLKMHARITAAGDPANTPYAFLKTFDDWFYNRVDEASGLPDEQLRKLSDRALERHVEDLLELEFSFAEQLWAGYYLYARDAFSFLGWMLANWYTGDNPLAFGELLSGTARRTATLQENVELLAFAEEIRGSEQLRTLFGAHEGNAFFTALEESGPGRDFLSRYRAFARANAHRGHAERDIYYPRRLEDPSMDYRAWQTMLSSPEALDPEGNEQRVNARRNAVLAEVVDNIKQRPFGFLRAELFKLVHDWLLKFLIVRDDERYYIDRSTYAAKRAFLEISRRLQERGILGSDRDFQFLSRNELYEVLRRGEATPLVKAKIAGRMRDFDRFVAREAKLPVYLQAGKPVTLTDTDTEGDLTGVGTSHGTITGRARVLHSVEEIGRVQKGDILVTNHTDPGWTPVFLVISGIVLETGGMLAHGSLLAREYGFPAVQIAGATELIPDGALITVDGDTGRVHIETEDEEVEVAEMAEVAR</sequence>
<dbReference type="Pfam" id="PF01326">
    <property type="entry name" value="PPDK_N"/>
    <property type="match status" value="1"/>
</dbReference>
<keyword evidence="1" id="KW-0547">Nucleotide-binding</keyword>
<dbReference type="SUPFAM" id="SSF56059">
    <property type="entry name" value="Glutathione synthetase ATP-binding domain-like"/>
    <property type="match status" value="1"/>
</dbReference>
<evidence type="ECO:0000313" key="6">
    <source>
        <dbReference type="Proteomes" id="UP000193010"/>
    </source>
</evidence>
<dbReference type="Pfam" id="PF00391">
    <property type="entry name" value="PEP-utilizers"/>
    <property type="match status" value="1"/>
</dbReference>
<evidence type="ECO:0008006" key="7">
    <source>
        <dbReference type="Google" id="ProtNLM"/>
    </source>
</evidence>
<dbReference type="EMBL" id="LQOV01000034">
    <property type="protein sequence ID" value="ORV47902.1"/>
    <property type="molecule type" value="Genomic_DNA"/>
</dbReference>
<dbReference type="STRING" id="292462.AWC05_04770"/>
<evidence type="ECO:0000313" key="5">
    <source>
        <dbReference type="EMBL" id="ORV47902.1"/>
    </source>
</evidence>
<protein>
    <recommendedName>
        <fullName evidence="7">Phosphoenolpyruvate synthase</fullName>
    </recommendedName>
</protein>
<evidence type="ECO:0000259" key="3">
    <source>
        <dbReference type="Pfam" id="PF00391"/>
    </source>
</evidence>
<evidence type="ECO:0000256" key="1">
    <source>
        <dbReference type="ARBA" id="ARBA00022741"/>
    </source>
</evidence>
<dbReference type="Gene3D" id="3.50.30.10">
    <property type="entry name" value="Phosphohistidine domain"/>
    <property type="match status" value="1"/>
</dbReference>
<dbReference type="Gene3D" id="3.30.470.20">
    <property type="entry name" value="ATP-grasp fold, B domain"/>
    <property type="match status" value="1"/>
</dbReference>
<dbReference type="GO" id="GO:0005524">
    <property type="term" value="F:ATP binding"/>
    <property type="evidence" value="ECO:0007669"/>
    <property type="project" value="UniProtKB-KW"/>
</dbReference>
<evidence type="ECO:0000256" key="2">
    <source>
        <dbReference type="ARBA" id="ARBA00022840"/>
    </source>
</evidence>
<dbReference type="PANTHER" id="PTHR43615:SF1">
    <property type="entry name" value="PPDK_N DOMAIN-CONTAINING PROTEIN"/>
    <property type="match status" value="1"/>
</dbReference>
<dbReference type="InterPro" id="IPR051549">
    <property type="entry name" value="PEP_Utilizing_Enz"/>
</dbReference>
<dbReference type="AlphaFoldDB" id="A0A1X1TTI8"/>
<dbReference type="GO" id="GO:0016301">
    <property type="term" value="F:kinase activity"/>
    <property type="evidence" value="ECO:0007669"/>
    <property type="project" value="InterPro"/>
</dbReference>
<accession>A0A1X1TTI8</accession>
<dbReference type="PANTHER" id="PTHR43615">
    <property type="entry name" value="PHOSPHOENOLPYRUVATE SYNTHASE-RELATED"/>
    <property type="match status" value="1"/>
</dbReference>
<reference evidence="5 6" key="1">
    <citation type="submission" date="2016-01" db="EMBL/GenBank/DDBJ databases">
        <title>The new phylogeny of the genus Mycobacterium.</title>
        <authorList>
            <person name="Tarcisio F."/>
            <person name="Conor M."/>
            <person name="Antonella G."/>
            <person name="Elisabetta G."/>
            <person name="Giulia F.S."/>
            <person name="Sara T."/>
            <person name="Anna F."/>
            <person name="Clotilde B."/>
            <person name="Roberto B."/>
            <person name="Veronica D.S."/>
            <person name="Fabio R."/>
            <person name="Monica P."/>
            <person name="Olivier J."/>
            <person name="Enrico T."/>
            <person name="Nicola S."/>
        </authorList>
    </citation>
    <scope>NUCLEOTIDE SEQUENCE [LARGE SCALE GENOMIC DNA]</scope>
    <source>
        <strain evidence="5 6">DSM 44852</strain>
    </source>
</reference>
<dbReference type="InterPro" id="IPR008279">
    <property type="entry name" value="PEP-util_enz_mobile_dom"/>
</dbReference>
<dbReference type="SUPFAM" id="SSF52009">
    <property type="entry name" value="Phosphohistidine domain"/>
    <property type="match status" value="1"/>
</dbReference>
<keyword evidence="2" id="KW-0067">ATP-binding</keyword>
<organism evidence="5 6">
    <name type="scientific">Mycobacterium florentinum</name>
    <dbReference type="NCBI Taxonomy" id="292462"/>
    <lineage>
        <taxon>Bacteria</taxon>
        <taxon>Bacillati</taxon>
        <taxon>Actinomycetota</taxon>
        <taxon>Actinomycetes</taxon>
        <taxon>Mycobacteriales</taxon>
        <taxon>Mycobacteriaceae</taxon>
        <taxon>Mycobacterium</taxon>
        <taxon>Mycobacterium simiae complex</taxon>
    </lineage>
</organism>
<gene>
    <name evidence="5" type="ORF">AWC05_04770</name>
</gene>
<feature type="domain" description="Pyruvate phosphate dikinase AMP/ATP-binding" evidence="4">
    <location>
        <begin position="18"/>
        <end position="317"/>
    </location>
</feature>
<comment type="caution">
    <text evidence="5">The sequence shown here is derived from an EMBL/GenBank/DDBJ whole genome shotgun (WGS) entry which is preliminary data.</text>
</comment>
<dbReference type="InterPro" id="IPR002192">
    <property type="entry name" value="PPDK_AMP/ATP-bd"/>
</dbReference>
<feature type="domain" description="PEP-utilising enzyme mobile" evidence="3">
    <location>
        <begin position="824"/>
        <end position="893"/>
    </location>
</feature>
<proteinExistence type="predicted"/>